<organism evidence="1 2">
    <name type="scientific">Dendrothele bispora (strain CBS 962.96)</name>
    <dbReference type="NCBI Taxonomy" id="1314807"/>
    <lineage>
        <taxon>Eukaryota</taxon>
        <taxon>Fungi</taxon>
        <taxon>Dikarya</taxon>
        <taxon>Basidiomycota</taxon>
        <taxon>Agaricomycotina</taxon>
        <taxon>Agaricomycetes</taxon>
        <taxon>Agaricomycetidae</taxon>
        <taxon>Agaricales</taxon>
        <taxon>Agaricales incertae sedis</taxon>
        <taxon>Dendrothele</taxon>
    </lineage>
</organism>
<keyword evidence="2" id="KW-1185">Reference proteome</keyword>
<dbReference type="OrthoDB" id="3267419at2759"/>
<sequence length="289" mass="31073">MGFPFTGPYGQSGSAGQPCGNAGLFGATGYLVDAFVVDHPQETFSTLLLGLRQHISLFREVIHVYESRSNQSFLVHVPLFLIRVANTAHQLSINNPDNPSFIRIRSGLSEPEIFSTTPSHLLAALLDLGAQLNSVSGDYSTVISPSEGLPFHVNVPLAAFILEYPVVYCPDASAPDNGSGTYLSRVPLDVYEGIVSFTSSSTDISGVRTSPATACSTSRPENKKQSRTHMHTLLKFSCPAQLGESSGRLTPASLISKLESQFITRITRLDADSTFKVQHTTVTLDGVAL</sequence>
<evidence type="ECO:0000313" key="1">
    <source>
        <dbReference type="EMBL" id="THV00819.1"/>
    </source>
</evidence>
<evidence type="ECO:0000313" key="2">
    <source>
        <dbReference type="Proteomes" id="UP000297245"/>
    </source>
</evidence>
<gene>
    <name evidence="1" type="ORF">K435DRAFT_963789</name>
</gene>
<dbReference type="EMBL" id="ML179098">
    <property type="protein sequence ID" value="THV00819.1"/>
    <property type="molecule type" value="Genomic_DNA"/>
</dbReference>
<name>A0A4S8MF96_DENBC</name>
<dbReference type="AlphaFoldDB" id="A0A4S8MF96"/>
<reference evidence="1 2" key="1">
    <citation type="journal article" date="2019" name="Nat. Ecol. Evol.">
        <title>Megaphylogeny resolves global patterns of mushroom evolution.</title>
        <authorList>
            <person name="Varga T."/>
            <person name="Krizsan K."/>
            <person name="Foldi C."/>
            <person name="Dima B."/>
            <person name="Sanchez-Garcia M."/>
            <person name="Sanchez-Ramirez S."/>
            <person name="Szollosi G.J."/>
            <person name="Szarkandi J.G."/>
            <person name="Papp V."/>
            <person name="Albert L."/>
            <person name="Andreopoulos W."/>
            <person name="Angelini C."/>
            <person name="Antonin V."/>
            <person name="Barry K.W."/>
            <person name="Bougher N.L."/>
            <person name="Buchanan P."/>
            <person name="Buyck B."/>
            <person name="Bense V."/>
            <person name="Catcheside P."/>
            <person name="Chovatia M."/>
            <person name="Cooper J."/>
            <person name="Damon W."/>
            <person name="Desjardin D."/>
            <person name="Finy P."/>
            <person name="Geml J."/>
            <person name="Haridas S."/>
            <person name="Hughes K."/>
            <person name="Justo A."/>
            <person name="Karasinski D."/>
            <person name="Kautmanova I."/>
            <person name="Kiss B."/>
            <person name="Kocsube S."/>
            <person name="Kotiranta H."/>
            <person name="LaButti K.M."/>
            <person name="Lechner B.E."/>
            <person name="Liimatainen K."/>
            <person name="Lipzen A."/>
            <person name="Lukacs Z."/>
            <person name="Mihaltcheva S."/>
            <person name="Morgado L.N."/>
            <person name="Niskanen T."/>
            <person name="Noordeloos M.E."/>
            <person name="Ohm R.A."/>
            <person name="Ortiz-Santana B."/>
            <person name="Ovrebo C."/>
            <person name="Racz N."/>
            <person name="Riley R."/>
            <person name="Savchenko A."/>
            <person name="Shiryaev A."/>
            <person name="Soop K."/>
            <person name="Spirin V."/>
            <person name="Szebenyi C."/>
            <person name="Tomsovsky M."/>
            <person name="Tulloss R.E."/>
            <person name="Uehling J."/>
            <person name="Grigoriev I.V."/>
            <person name="Vagvolgyi C."/>
            <person name="Papp T."/>
            <person name="Martin F.M."/>
            <person name="Miettinen O."/>
            <person name="Hibbett D.S."/>
            <person name="Nagy L.G."/>
        </authorList>
    </citation>
    <scope>NUCLEOTIDE SEQUENCE [LARGE SCALE GENOMIC DNA]</scope>
    <source>
        <strain evidence="1 2">CBS 962.96</strain>
    </source>
</reference>
<protein>
    <submittedName>
        <fullName evidence="1">Uncharacterized protein</fullName>
    </submittedName>
</protein>
<dbReference type="Proteomes" id="UP000297245">
    <property type="component" value="Unassembled WGS sequence"/>
</dbReference>
<proteinExistence type="predicted"/>
<accession>A0A4S8MF96</accession>